<dbReference type="AlphaFoldDB" id="A0A0J1CTI0"/>
<dbReference type="GO" id="GO:0000976">
    <property type="term" value="F:transcription cis-regulatory region binding"/>
    <property type="evidence" value="ECO:0007669"/>
    <property type="project" value="TreeGrafter"/>
</dbReference>
<accession>A0A0J1CTI0</accession>
<dbReference type="Pfam" id="PF00356">
    <property type="entry name" value="LacI"/>
    <property type="match status" value="1"/>
</dbReference>
<dbReference type="SMART" id="SM00354">
    <property type="entry name" value="HTH_LACI"/>
    <property type="match status" value="1"/>
</dbReference>
<feature type="domain" description="HTH lacI-type" evidence="4">
    <location>
        <begin position="10"/>
        <end position="51"/>
    </location>
</feature>
<dbReference type="OrthoDB" id="9805774at2"/>
<sequence>MPDLTNRRKTSMADIAKAADVSEATVDRVLNGRGGVSREKERRVLEWARKLKIDRALDAVSVRWLRIAILLQQPIAPYYIYLKQGFEIAQKAFEAQRVICAVTYFDSLEPAHVVETIRRVTQKADALIIVAYEHPDITDALRHVSRAMPVVTLASDLPGTGRLAYVGIDNRGAGRVAGELMGRFLGDAGGKVLVMTGMHDFLGHEERESGFRSVLRRRFPNCDIVETVESREQSAVTESLTRDAFRRYPDLRGIYNISVGDEGVGAALQALDRVRSTVFVGHELNDISRRLLIEGTLDAVLDQNPIGEAMRSIEIILRHYHRDPGVALPQQIPVTVLLRENLPLSD</sequence>
<evidence type="ECO:0000256" key="2">
    <source>
        <dbReference type="ARBA" id="ARBA00023125"/>
    </source>
</evidence>
<dbReference type="SUPFAM" id="SSF53822">
    <property type="entry name" value="Periplasmic binding protein-like I"/>
    <property type="match status" value="1"/>
</dbReference>
<dbReference type="GO" id="GO:0003700">
    <property type="term" value="F:DNA-binding transcription factor activity"/>
    <property type="evidence" value="ECO:0007669"/>
    <property type="project" value="TreeGrafter"/>
</dbReference>
<keyword evidence="3" id="KW-0804">Transcription</keyword>
<name>A0A0J1CTI0_9BURK</name>
<proteinExistence type="predicted"/>
<comment type="caution">
    <text evidence="5">The sequence shown here is derived from an EMBL/GenBank/DDBJ whole genome shotgun (WGS) entry which is preliminary data.</text>
</comment>
<dbReference type="RefSeq" id="WP_047849024.1">
    <property type="nucleotide sequence ID" value="NZ_AEJF01000141.1"/>
</dbReference>
<evidence type="ECO:0000313" key="6">
    <source>
        <dbReference type="Proteomes" id="UP000035963"/>
    </source>
</evidence>
<dbReference type="InterPro" id="IPR000843">
    <property type="entry name" value="HTH_LacI"/>
</dbReference>
<dbReference type="Proteomes" id="UP000035963">
    <property type="component" value="Unassembled WGS sequence"/>
</dbReference>
<keyword evidence="2" id="KW-0238">DNA-binding</keyword>
<organism evidence="5 6">
    <name type="scientific">Caballeronia mineralivorans PML1(12)</name>
    <dbReference type="NCBI Taxonomy" id="908627"/>
    <lineage>
        <taxon>Bacteria</taxon>
        <taxon>Pseudomonadati</taxon>
        <taxon>Pseudomonadota</taxon>
        <taxon>Betaproteobacteria</taxon>
        <taxon>Burkholderiales</taxon>
        <taxon>Burkholderiaceae</taxon>
        <taxon>Caballeronia</taxon>
    </lineage>
</organism>
<dbReference type="PATRIC" id="fig|908627.4.peg.5140"/>
<dbReference type="PANTHER" id="PTHR30146:SF152">
    <property type="entry name" value="TRANSCRIPTIONAL REGULATORY PROTEIN"/>
    <property type="match status" value="1"/>
</dbReference>
<evidence type="ECO:0000256" key="1">
    <source>
        <dbReference type="ARBA" id="ARBA00023015"/>
    </source>
</evidence>
<evidence type="ECO:0000259" key="4">
    <source>
        <dbReference type="PROSITE" id="PS50932"/>
    </source>
</evidence>
<protein>
    <submittedName>
        <fullName evidence="5">LacI family transcriptional regulator</fullName>
    </submittedName>
</protein>
<dbReference type="Gene3D" id="3.40.50.2300">
    <property type="match status" value="2"/>
</dbReference>
<dbReference type="PANTHER" id="PTHR30146">
    <property type="entry name" value="LACI-RELATED TRANSCRIPTIONAL REPRESSOR"/>
    <property type="match status" value="1"/>
</dbReference>
<dbReference type="SUPFAM" id="SSF47413">
    <property type="entry name" value="lambda repressor-like DNA-binding domains"/>
    <property type="match status" value="1"/>
</dbReference>
<dbReference type="CDD" id="cd06307">
    <property type="entry name" value="PBP1_sugar_binding"/>
    <property type="match status" value="1"/>
</dbReference>
<gene>
    <name evidence="5" type="ORF">EOS_23045</name>
</gene>
<reference evidence="5 6" key="1">
    <citation type="journal article" date="2015" name="Genome Announc.">
        <title>Draft Genome Sequence of Burkholderia sp. Strain PML1(12), an Ectomycorrhizosphere-Inhabiting Bacterium with Effective Mineral-Weathering Ability.</title>
        <authorList>
            <person name="Uroz S."/>
            <person name="Oger P."/>
        </authorList>
    </citation>
    <scope>NUCLEOTIDE SEQUENCE [LARGE SCALE GENOMIC DNA]</scope>
    <source>
        <strain evidence="6">PML1(12)</strain>
    </source>
</reference>
<dbReference type="Pfam" id="PF13407">
    <property type="entry name" value="Peripla_BP_4"/>
    <property type="match status" value="1"/>
</dbReference>
<dbReference type="PROSITE" id="PS00356">
    <property type="entry name" value="HTH_LACI_1"/>
    <property type="match status" value="1"/>
</dbReference>
<dbReference type="PROSITE" id="PS50932">
    <property type="entry name" value="HTH_LACI_2"/>
    <property type="match status" value="1"/>
</dbReference>
<evidence type="ECO:0000313" key="5">
    <source>
        <dbReference type="EMBL" id="KLU23922.1"/>
    </source>
</evidence>
<dbReference type="InterPro" id="IPR025997">
    <property type="entry name" value="SBP_2_dom"/>
</dbReference>
<dbReference type="InterPro" id="IPR010982">
    <property type="entry name" value="Lambda_DNA-bd_dom_sf"/>
</dbReference>
<dbReference type="EMBL" id="AEJF01000141">
    <property type="protein sequence ID" value="KLU23922.1"/>
    <property type="molecule type" value="Genomic_DNA"/>
</dbReference>
<evidence type="ECO:0000256" key="3">
    <source>
        <dbReference type="ARBA" id="ARBA00023163"/>
    </source>
</evidence>
<dbReference type="InterPro" id="IPR028082">
    <property type="entry name" value="Peripla_BP_I"/>
</dbReference>
<keyword evidence="1" id="KW-0805">Transcription regulation</keyword>
<dbReference type="CDD" id="cd01392">
    <property type="entry name" value="HTH_LacI"/>
    <property type="match status" value="1"/>
</dbReference>
<dbReference type="Gene3D" id="1.10.260.40">
    <property type="entry name" value="lambda repressor-like DNA-binding domains"/>
    <property type="match status" value="1"/>
</dbReference>
<keyword evidence="6" id="KW-1185">Reference proteome</keyword>